<protein>
    <submittedName>
        <fullName evidence="2">Uncharacterized protein</fullName>
    </submittedName>
</protein>
<organism evidence="2">
    <name type="scientific">uncultured Thermomicrobiales bacterium</name>
    <dbReference type="NCBI Taxonomy" id="1645740"/>
    <lineage>
        <taxon>Bacteria</taxon>
        <taxon>Pseudomonadati</taxon>
        <taxon>Thermomicrobiota</taxon>
        <taxon>Thermomicrobia</taxon>
        <taxon>Thermomicrobiales</taxon>
        <taxon>environmental samples</taxon>
    </lineage>
</organism>
<evidence type="ECO:0000313" key="2">
    <source>
        <dbReference type="EMBL" id="CAA9542046.1"/>
    </source>
</evidence>
<dbReference type="AlphaFoldDB" id="A0A6J4U988"/>
<reference evidence="2" key="1">
    <citation type="submission" date="2020-02" db="EMBL/GenBank/DDBJ databases">
        <authorList>
            <person name="Meier V. D."/>
        </authorList>
    </citation>
    <scope>NUCLEOTIDE SEQUENCE</scope>
    <source>
        <strain evidence="2">AVDCRST_MAG49</strain>
    </source>
</reference>
<feature type="non-terminal residue" evidence="2">
    <location>
        <position position="1"/>
    </location>
</feature>
<sequence>DAGGAGAQRRRRPTGAPGDEPGAVRPRPAPRGPGPGLGRATRRLSYRHRGSL</sequence>
<proteinExistence type="predicted"/>
<feature type="compositionally biased region" description="Basic residues" evidence="1">
    <location>
        <begin position="40"/>
        <end position="52"/>
    </location>
</feature>
<feature type="non-terminal residue" evidence="2">
    <location>
        <position position="52"/>
    </location>
</feature>
<name>A0A6J4U988_9BACT</name>
<dbReference type="EMBL" id="CADCWG010000059">
    <property type="protein sequence ID" value="CAA9542046.1"/>
    <property type="molecule type" value="Genomic_DNA"/>
</dbReference>
<feature type="compositionally biased region" description="Low complexity" evidence="1">
    <location>
        <begin position="14"/>
        <end position="26"/>
    </location>
</feature>
<accession>A0A6J4U988</accession>
<evidence type="ECO:0000256" key="1">
    <source>
        <dbReference type="SAM" id="MobiDB-lite"/>
    </source>
</evidence>
<feature type="region of interest" description="Disordered" evidence="1">
    <location>
        <begin position="1"/>
        <end position="52"/>
    </location>
</feature>
<gene>
    <name evidence="2" type="ORF">AVDCRST_MAG49-910</name>
</gene>